<evidence type="ECO:0000259" key="2">
    <source>
        <dbReference type="PROSITE" id="PS50800"/>
    </source>
</evidence>
<comment type="caution">
    <text evidence="3">The sequence shown here is derived from an EMBL/GenBank/DDBJ whole genome shotgun (WGS) entry which is preliminary data.</text>
</comment>
<feature type="domain" description="SAP" evidence="2">
    <location>
        <begin position="8"/>
        <end position="42"/>
    </location>
</feature>
<dbReference type="AlphaFoldDB" id="A0A409XLF9"/>
<gene>
    <name evidence="3" type="ORF">CVT25_012035</name>
</gene>
<dbReference type="PROSITE" id="PS50800">
    <property type="entry name" value="SAP"/>
    <property type="match status" value="1"/>
</dbReference>
<dbReference type="OrthoDB" id="2973373at2759"/>
<dbReference type="EMBL" id="NHYD01001305">
    <property type="protein sequence ID" value="PPQ91571.1"/>
    <property type="molecule type" value="Genomic_DNA"/>
</dbReference>
<evidence type="ECO:0000313" key="4">
    <source>
        <dbReference type="Proteomes" id="UP000283269"/>
    </source>
</evidence>
<dbReference type="InParanoid" id="A0A409XLF9"/>
<organism evidence="3 4">
    <name type="scientific">Psilocybe cyanescens</name>
    <dbReference type="NCBI Taxonomy" id="93625"/>
    <lineage>
        <taxon>Eukaryota</taxon>
        <taxon>Fungi</taxon>
        <taxon>Dikarya</taxon>
        <taxon>Basidiomycota</taxon>
        <taxon>Agaricomycotina</taxon>
        <taxon>Agaricomycetes</taxon>
        <taxon>Agaricomycetidae</taxon>
        <taxon>Agaricales</taxon>
        <taxon>Agaricineae</taxon>
        <taxon>Strophariaceae</taxon>
        <taxon>Psilocybe</taxon>
    </lineage>
</organism>
<feature type="region of interest" description="Disordered" evidence="1">
    <location>
        <begin position="155"/>
        <end position="176"/>
    </location>
</feature>
<accession>A0A409XLF9</accession>
<keyword evidence="4" id="KW-1185">Reference proteome</keyword>
<evidence type="ECO:0000256" key="1">
    <source>
        <dbReference type="SAM" id="MobiDB-lite"/>
    </source>
</evidence>
<dbReference type="InterPro" id="IPR003034">
    <property type="entry name" value="SAP_dom"/>
</dbReference>
<name>A0A409XLF9_PSICY</name>
<protein>
    <recommendedName>
        <fullName evidence="2">SAP domain-containing protein</fullName>
    </recommendedName>
</protein>
<feature type="compositionally biased region" description="Polar residues" evidence="1">
    <location>
        <begin position="91"/>
        <end position="103"/>
    </location>
</feature>
<feature type="region of interest" description="Disordered" evidence="1">
    <location>
        <begin position="62"/>
        <end position="107"/>
    </location>
</feature>
<feature type="compositionally biased region" description="Polar residues" evidence="1">
    <location>
        <begin position="368"/>
        <end position="379"/>
    </location>
</feature>
<reference evidence="3 4" key="1">
    <citation type="journal article" date="2018" name="Evol. Lett.">
        <title>Horizontal gene cluster transfer increased hallucinogenic mushroom diversity.</title>
        <authorList>
            <person name="Reynolds H.T."/>
            <person name="Vijayakumar V."/>
            <person name="Gluck-Thaler E."/>
            <person name="Korotkin H.B."/>
            <person name="Matheny P.B."/>
            <person name="Slot J.C."/>
        </authorList>
    </citation>
    <scope>NUCLEOTIDE SEQUENCE [LARGE SCALE GENOMIC DNA]</scope>
    <source>
        <strain evidence="3 4">2631</strain>
    </source>
</reference>
<sequence>MPPYTKTITSMNKQELKNLCDHFGQSNEGFVKALRRRLKRYLNNHREELAQNPDYQRLYTRHRGRAPAQQPDHSGDDEENEEGNQNLDDNSNGNEQSARSDFSSFHGCEIPNNSSVLHSNGPSSRRISSTIRGTLSPLTHYDVNQDNLIHSISKSQTPVPRMNERLPSSSRKRPTRLPGMLAQSASYMVPDQIRKKFAANGGWASHIPLTFLTDKFCAQKSGTSTESFNETLSIDTNTGRIVTASQTLSVTGETDLTFDEWHQAWQRLLELIQQYLPDEYECWNHHFCRIRDTESRSEHWPLWIAYDTEVRRRAVHTNIDPKEHHIGLWNELEVRYNQLRVRDAINLDSKWFPQVSNSLNRSHYHPYHNNNPSKSTETLPENARDPRQYNVNRFGG</sequence>
<evidence type="ECO:0000313" key="3">
    <source>
        <dbReference type="EMBL" id="PPQ91571.1"/>
    </source>
</evidence>
<dbReference type="Proteomes" id="UP000283269">
    <property type="component" value="Unassembled WGS sequence"/>
</dbReference>
<feature type="region of interest" description="Disordered" evidence="1">
    <location>
        <begin position="362"/>
        <end position="386"/>
    </location>
</feature>
<proteinExistence type="predicted"/>